<keyword evidence="6" id="KW-1185">Reference proteome</keyword>
<evidence type="ECO:0000256" key="1">
    <source>
        <dbReference type="ARBA" id="ARBA00010062"/>
    </source>
</evidence>
<dbReference type="SUPFAM" id="SSF53822">
    <property type="entry name" value="Periplasmic binding protein-like I"/>
    <property type="match status" value="1"/>
</dbReference>
<dbReference type="Pfam" id="PF13458">
    <property type="entry name" value="Peripla_BP_6"/>
    <property type="match status" value="1"/>
</dbReference>
<dbReference type="SUPFAM" id="SSF48452">
    <property type="entry name" value="TPR-like"/>
    <property type="match status" value="1"/>
</dbReference>
<dbReference type="EMBL" id="FOXH01000001">
    <property type="protein sequence ID" value="SFP08868.1"/>
    <property type="molecule type" value="Genomic_DNA"/>
</dbReference>
<evidence type="ECO:0000313" key="6">
    <source>
        <dbReference type="Proteomes" id="UP000199306"/>
    </source>
</evidence>
<keyword evidence="2 3" id="KW-0732">Signal</keyword>
<dbReference type="InterPro" id="IPR051010">
    <property type="entry name" value="BCAA_transport"/>
</dbReference>
<accession>A0A1I5MGU4</accession>
<dbReference type="PANTHER" id="PTHR30483">
    <property type="entry name" value="LEUCINE-SPECIFIC-BINDING PROTEIN"/>
    <property type="match status" value="1"/>
</dbReference>
<dbReference type="STRING" id="1079859.SAMN04515674_101305"/>
<dbReference type="InterPro" id="IPR028081">
    <property type="entry name" value="Leu-bd"/>
</dbReference>
<gene>
    <name evidence="5" type="ORF">SAMN04515674_101305</name>
</gene>
<evidence type="ECO:0000256" key="2">
    <source>
        <dbReference type="ARBA" id="ARBA00022729"/>
    </source>
</evidence>
<comment type="similarity">
    <text evidence="1">Belongs to the leucine-binding protein family.</text>
</comment>
<dbReference type="PANTHER" id="PTHR30483:SF6">
    <property type="entry name" value="PERIPLASMIC BINDING PROTEIN OF ABC TRANSPORTER FOR NATURAL AMINO ACIDS"/>
    <property type="match status" value="1"/>
</dbReference>
<evidence type="ECO:0000259" key="4">
    <source>
        <dbReference type="Pfam" id="PF13458"/>
    </source>
</evidence>
<organism evidence="5 6">
    <name type="scientific">Pseudarcicella hirudinis</name>
    <dbReference type="NCBI Taxonomy" id="1079859"/>
    <lineage>
        <taxon>Bacteria</taxon>
        <taxon>Pseudomonadati</taxon>
        <taxon>Bacteroidota</taxon>
        <taxon>Cytophagia</taxon>
        <taxon>Cytophagales</taxon>
        <taxon>Flectobacillaceae</taxon>
        <taxon>Pseudarcicella</taxon>
    </lineage>
</organism>
<dbReference type="RefSeq" id="WP_177219271.1">
    <property type="nucleotide sequence ID" value="NZ_FOXH01000001.1"/>
</dbReference>
<feature type="chain" id="PRO_5011493498" evidence="3">
    <location>
        <begin position="22"/>
        <end position="535"/>
    </location>
</feature>
<dbReference type="InterPro" id="IPR011990">
    <property type="entry name" value="TPR-like_helical_dom_sf"/>
</dbReference>
<dbReference type="Gene3D" id="1.25.40.10">
    <property type="entry name" value="Tetratricopeptide repeat domain"/>
    <property type="match status" value="1"/>
</dbReference>
<name>A0A1I5MGU4_9BACT</name>
<evidence type="ECO:0000256" key="3">
    <source>
        <dbReference type="SAM" id="SignalP"/>
    </source>
</evidence>
<dbReference type="InterPro" id="IPR028082">
    <property type="entry name" value="Peripla_BP_I"/>
</dbReference>
<feature type="signal peptide" evidence="3">
    <location>
        <begin position="1"/>
        <end position="21"/>
    </location>
</feature>
<dbReference type="AlphaFoldDB" id="A0A1I5MGU4"/>
<evidence type="ECO:0000313" key="5">
    <source>
        <dbReference type="EMBL" id="SFP08868.1"/>
    </source>
</evidence>
<dbReference type="Proteomes" id="UP000199306">
    <property type="component" value="Unassembled WGS sequence"/>
</dbReference>
<protein>
    <submittedName>
        <fullName evidence="5">ABC-type branched-chain amino acid transport system, substrate-binding protein</fullName>
    </submittedName>
</protein>
<dbReference type="Gene3D" id="3.40.50.2300">
    <property type="match status" value="2"/>
</dbReference>
<dbReference type="CDD" id="cd06268">
    <property type="entry name" value="PBP1_ABC_transporter_LIVBP-like"/>
    <property type="match status" value="1"/>
</dbReference>
<sequence length="535" mass="60818">MKKPVFCFFLLFFINTFQMLAQTGFAEYESKYNKAKGFFDNGDFERARGEFNLLGNTRYDNALVPFSIYFKGLSLLKLNKNTEAGHALKSLLYRFPNWEKTDEVKYLLVYISFEDKNYADAFSYAKEIKDEDVLNDLDELKSGYINQISDMNVLSELNNKFSDEKISKRIKSLSSIPEVDNPSKWTKGYFNIGALLPIDIKNLDPDKGHRNNQYALDMYQGMKLAKQKLGSEGVTVNLFVYDMANDSDEMLNLINNAPFQQMDVLFGPLHTETNKIATIYSEENKVPIINPLTNNAQLIYKVPYAFLSQPSNVTQGIKAAQFAGSHAFSGRSVAIYYTSSPNDSITATTYRQQIEKSGFTIVDFKKVPATLESISAALQNIADKAIGHIFLASEEKRAGNAMLSAMDKNGINVSLFSTIEAFNKTNLSAGMMNNREIYCIDPEFIDTEKPEVDSFRKTYMARYGVIPSFYAHIGYDSILFWGRIFGQYGAKFRKGLDSQPYVDNFTLYGFDYQKTNDNQNVPITTFQNYKFVPAR</sequence>
<proteinExistence type="inferred from homology"/>
<feature type="domain" description="Leucine-binding protein" evidence="4">
    <location>
        <begin position="213"/>
        <end position="519"/>
    </location>
</feature>
<reference evidence="5 6" key="1">
    <citation type="submission" date="2016-10" db="EMBL/GenBank/DDBJ databases">
        <authorList>
            <person name="de Groot N.N."/>
        </authorList>
    </citation>
    <scope>NUCLEOTIDE SEQUENCE [LARGE SCALE GENOMIC DNA]</scope>
    <source>
        <strain evidence="6">E92,LMG 26720,CCM 7988</strain>
    </source>
</reference>